<name>A0A6J6RLJ3_9ZZZZ</name>
<accession>A0A6J6RLJ3</accession>
<gene>
    <name evidence="1" type="ORF">UFOPK2579_02108</name>
</gene>
<proteinExistence type="predicted"/>
<protein>
    <submittedName>
        <fullName evidence="1">Unannotated protein</fullName>
    </submittedName>
</protein>
<evidence type="ECO:0000313" key="1">
    <source>
        <dbReference type="EMBL" id="CAB4722975.1"/>
    </source>
</evidence>
<organism evidence="1">
    <name type="scientific">freshwater metagenome</name>
    <dbReference type="NCBI Taxonomy" id="449393"/>
    <lineage>
        <taxon>unclassified sequences</taxon>
        <taxon>metagenomes</taxon>
        <taxon>ecological metagenomes</taxon>
    </lineage>
</organism>
<reference evidence="1" key="1">
    <citation type="submission" date="2020-05" db="EMBL/GenBank/DDBJ databases">
        <authorList>
            <person name="Chiriac C."/>
            <person name="Salcher M."/>
            <person name="Ghai R."/>
            <person name="Kavagutti S V."/>
        </authorList>
    </citation>
    <scope>NUCLEOTIDE SEQUENCE</scope>
</reference>
<dbReference type="AlphaFoldDB" id="A0A6J6RLJ3"/>
<sequence>MEAQRESHRAGGRKSFGWTNSWVRTQMVDEVPASLNGSIPSKEIANVFIWSAFRYYLRQPTDSYVVFSPSKYFNQHHLVEKKYVRGFLVNRRHFHATKDAGITIVLWANEEEKGRTEYPLEMFDINKFGDLIPGAKKAGWESAGNVTLDPTGQPIVTVHTVTKRLSTLFDRRRPKGEGTGIACVFNGTETDRKPLITLKHSKDIIGFLVAEKMSFDNTDLATVLTRVAVYNGTGGFYLRRDNYMTKLPLFVVGRFPSEGRFWIRGVVSRNADNGDNFSADADFLKSCLIYTCLAYHNKSRSFRGSDGVEYRNELCFDGKAPQAAKDLAKLKLTPVETKLIGQWNKVLKEAKKTANYVARRSYGPYQIHQDLNTTQTVMVGGKPTTVYDYPLLNGELKTLKAMASEYHADVIAPKLWHYGLLK</sequence>
<dbReference type="EMBL" id="CAEZXR010000287">
    <property type="protein sequence ID" value="CAB4722975.1"/>
    <property type="molecule type" value="Genomic_DNA"/>
</dbReference>